<comment type="caution">
    <text evidence="1">The sequence shown here is derived from an EMBL/GenBank/DDBJ whole genome shotgun (WGS) entry which is preliminary data.</text>
</comment>
<name>A0A4R6EYQ6_SCAGO</name>
<dbReference type="AlphaFoldDB" id="A0A4R6EYQ6"/>
<organism evidence="1 2">
    <name type="scientific">Scandinavium goeteborgense</name>
    <dbReference type="NCBI Taxonomy" id="1851514"/>
    <lineage>
        <taxon>Bacteria</taxon>
        <taxon>Pseudomonadati</taxon>
        <taxon>Pseudomonadota</taxon>
        <taxon>Gammaproteobacteria</taxon>
        <taxon>Enterobacterales</taxon>
        <taxon>Enterobacteriaceae</taxon>
        <taxon>Scandinavium</taxon>
    </lineage>
</organism>
<protein>
    <submittedName>
        <fullName evidence="1">Uncharacterized protein YidB (DUF937 family)</fullName>
    </submittedName>
</protein>
<evidence type="ECO:0000313" key="1">
    <source>
        <dbReference type="EMBL" id="TDN64482.1"/>
    </source>
</evidence>
<dbReference type="SUPFAM" id="SSF140804">
    <property type="entry name" value="YidB-like"/>
    <property type="match status" value="1"/>
</dbReference>
<dbReference type="InterPro" id="IPR045372">
    <property type="entry name" value="YidB"/>
</dbReference>
<gene>
    <name evidence="1" type="ORF">EC847_101409</name>
</gene>
<dbReference type="RefSeq" id="WP_125354865.1">
    <property type="nucleotide sequence ID" value="NZ_CACSIW010000011.1"/>
</dbReference>
<dbReference type="OrthoDB" id="5957313at2"/>
<keyword evidence="2" id="KW-1185">Reference proteome</keyword>
<dbReference type="Pfam" id="PF20159">
    <property type="entry name" value="YidB"/>
    <property type="match status" value="1"/>
</dbReference>
<dbReference type="EMBL" id="SNVX01000001">
    <property type="protein sequence ID" value="TDN64482.1"/>
    <property type="molecule type" value="Genomic_DNA"/>
</dbReference>
<sequence>MSLFDQVAGMLGGKDGQAGIYQAILTWINEQGGVTGLLAKFQQGGLGSAIESWISTDTNHPVSGDQITSVLGSPAIADLAAKLGIDTQSASNLIAEHLPKVVDTLSPDGQVNQQQDLLSEGMGLLKGKLFS</sequence>
<dbReference type="Gene3D" id="1.10.10.690">
    <property type="entry name" value="YidB-like"/>
    <property type="match status" value="1"/>
</dbReference>
<accession>A0A4R6EYQ6</accession>
<dbReference type="InterPro" id="IPR027405">
    <property type="entry name" value="YidB-like"/>
</dbReference>
<dbReference type="Proteomes" id="UP000295530">
    <property type="component" value="Unassembled WGS sequence"/>
</dbReference>
<proteinExistence type="predicted"/>
<evidence type="ECO:0000313" key="2">
    <source>
        <dbReference type="Proteomes" id="UP000295530"/>
    </source>
</evidence>
<reference evidence="1 2" key="1">
    <citation type="submission" date="2019-03" db="EMBL/GenBank/DDBJ databases">
        <title>Genomic analyses of the natural microbiome of Caenorhabditis elegans.</title>
        <authorList>
            <person name="Samuel B."/>
        </authorList>
    </citation>
    <scope>NUCLEOTIDE SEQUENCE [LARGE SCALE GENOMIC DNA]</scope>
    <source>
        <strain evidence="1 2">BIGb0156</strain>
    </source>
</reference>